<feature type="transmembrane region" description="Helical" evidence="1">
    <location>
        <begin position="7"/>
        <end position="28"/>
    </location>
</feature>
<keyword evidence="1" id="KW-0812">Transmembrane</keyword>
<sequence length="68" mass="8001">MKFHKSLIIPFTRRILWFMMVFIILYLLWELAEVDWPVLVIILLTFVAYEAGTYDPKKAPFIPGLVTA</sequence>
<evidence type="ECO:0000256" key="1">
    <source>
        <dbReference type="SAM" id="Phobius"/>
    </source>
</evidence>
<evidence type="ECO:0000313" key="2">
    <source>
        <dbReference type="EMBL" id="QHU33473.1"/>
    </source>
</evidence>
<proteinExistence type="predicted"/>
<keyword evidence="1" id="KW-0472">Membrane</keyword>
<keyword evidence="1" id="KW-1133">Transmembrane helix</keyword>
<dbReference type="AlphaFoldDB" id="A0A6C0LSS4"/>
<organism evidence="2">
    <name type="scientific">viral metagenome</name>
    <dbReference type="NCBI Taxonomy" id="1070528"/>
    <lineage>
        <taxon>unclassified sequences</taxon>
        <taxon>metagenomes</taxon>
        <taxon>organismal metagenomes</taxon>
    </lineage>
</organism>
<dbReference type="EMBL" id="MN740557">
    <property type="protein sequence ID" value="QHU33473.1"/>
    <property type="molecule type" value="Genomic_DNA"/>
</dbReference>
<name>A0A6C0LSS4_9ZZZZ</name>
<feature type="transmembrane region" description="Helical" evidence="1">
    <location>
        <begin position="34"/>
        <end position="52"/>
    </location>
</feature>
<accession>A0A6C0LSS4</accession>
<protein>
    <submittedName>
        <fullName evidence="2">Uncharacterized protein</fullName>
    </submittedName>
</protein>
<reference evidence="2" key="1">
    <citation type="journal article" date="2020" name="Nature">
        <title>Giant virus diversity and host interactions through global metagenomics.</title>
        <authorList>
            <person name="Schulz F."/>
            <person name="Roux S."/>
            <person name="Paez-Espino D."/>
            <person name="Jungbluth S."/>
            <person name="Walsh D.A."/>
            <person name="Denef V.J."/>
            <person name="McMahon K.D."/>
            <person name="Konstantinidis K.T."/>
            <person name="Eloe-Fadrosh E.A."/>
            <person name="Kyrpides N.C."/>
            <person name="Woyke T."/>
        </authorList>
    </citation>
    <scope>NUCLEOTIDE SEQUENCE</scope>
    <source>
        <strain evidence="2">GVMAG-S-1016704-121</strain>
    </source>
</reference>